<name>A0A8T1U4K2_9STRA</name>
<evidence type="ECO:0000256" key="1">
    <source>
        <dbReference type="PROSITE-ProRule" id="PRU00325"/>
    </source>
</evidence>
<dbReference type="GO" id="GO:0008270">
    <property type="term" value="F:zinc ion binding"/>
    <property type="evidence" value="ECO:0007669"/>
    <property type="project" value="UniProtKB-KW"/>
</dbReference>
<keyword evidence="1" id="KW-0479">Metal-binding</keyword>
<protein>
    <recommendedName>
        <fullName evidence="2">SWIM-type domain-containing protein</fullName>
    </recommendedName>
</protein>
<proteinExistence type="predicted"/>
<dbReference type="Proteomes" id="UP000688947">
    <property type="component" value="Unassembled WGS sequence"/>
</dbReference>
<dbReference type="EMBL" id="JAENGZ010000702">
    <property type="protein sequence ID" value="KAG6955049.1"/>
    <property type="molecule type" value="Genomic_DNA"/>
</dbReference>
<dbReference type="OrthoDB" id="124578at2759"/>
<gene>
    <name evidence="3" type="ORF">JG687_00011437</name>
</gene>
<comment type="caution">
    <text evidence="3">The sequence shown here is derived from an EMBL/GenBank/DDBJ whole genome shotgun (WGS) entry which is preliminary data.</text>
</comment>
<keyword evidence="1" id="KW-0862">Zinc</keyword>
<dbReference type="AlphaFoldDB" id="A0A8T1U4K2"/>
<organism evidence="3 4">
    <name type="scientific">Phytophthora cactorum</name>
    <dbReference type="NCBI Taxonomy" id="29920"/>
    <lineage>
        <taxon>Eukaryota</taxon>
        <taxon>Sar</taxon>
        <taxon>Stramenopiles</taxon>
        <taxon>Oomycota</taxon>
        <taxon>Peronosporomycetes</taxon>
        <taxon>Peronosporales</taxon>
        <taxon>Peronosporaceae</taxon>
        <taxon>Phytophthora</taxon>
    </lineage>
</organism>
<evidence type="ECO:0000313" key="4">
    <source>
        <dbReference type="Proteomes" id="UP000688947"/>
    </source>
</evidence>
<evidence type="ECO:0000259" key="2">
    <source>
        <dbReference type="PROSITE" id="PS50966"/>
    </source>
</evidence>
<sequence>MERNEQPVGGWRVDMEANICPCRSWFKYQLCVHVLAALQATHSNFPGMDSTKERFETDVGSARDEMPMFVMFFR</sequence>
<dbReference type="InterPro" id="IPR007527">
    <property type="entry name" value="Znf_SWIM"/>
</dbReference>
<reference evidence="3" key="1">
    <citation type="submission" date="2021-01" db="EMBL/GenBank/DDBJ databases">
        <title>Phytophthora aleatoria, a newly-described species from Pinus radiata is distinct from Phytophthora cactorum isolates based on comparative genomics.</title>
        <authorList>
            <person name="Mcdougal R."/>
            <person name="Panda P."/>
            <person name="Williams N."/>
            <person name="Studholme D.J."/>
        </authorList>
    </citation>
    <scope>NUCLEOTIDE SEQUENCE</scope>
    <source>
        <strain evidence="3">NZFS 3830</strain>
    </source>
</reference>
<dbReference type="PROSITE" id="PS50966">
    <property type="entry name" value="ZF_SWIM"/>
    <property type="match status" value="1"/>
</dbReference>
<keyword evidence="1" id="KW-0863">Zinc-finger</keyword>
<evidence type="ECO:0000313" key="3">
    <source>
        <dbReference type="EMBL" id="KAG6955049.1"/>
    </source>
</evidence>
<feature type="domain" description="SWIM-type" evidence="2">
    <location>
        <begin position="11"/>
        <end position="42"/>
    </location>
</feature>
<accession>A0A8T1U4K2</accession>